<dbReference type="PANTHER" id="PTHR16184">
    <property type="entry name" value="ELONGATOR COMPLEX PROTEIN 6"/>
    <property type="match status" value="1"/>
</dbReference>
<dbReference type="InParanoid" id="D2UYT5"/>
<dbReference type="Proteomes" id="UP000006671">
    <property type="component" value="Unassembled WGS sequence"/>
</dbReference>
<dbReference type="GO" id="GO:0002098">
    <property type="term" value="P:tRNA wobble uridine modification"/>
    <property type="evidence" value="ECO:0007669"/>
    <property type="project" value="InterPro"/>
</dbReference>
<comment type="similarity">
    <text evidence="2">Belongs to the ELP6 family.</text>
</comment>
<dbReference type="STRING" id="5762.D2UYT5"/>
<dbReference type="EMBL" id="GG738845">
    <property type="protein sequence ID" value="EFC50538.1"/>
    <property type="molecule type" value="Genomic_DNA"/>
</dbReference>
<evidence type="ECO:0000256" key="1">
    <source>
        <dbReference type="ARBA" id="ARBA00005043"/>
    </source>
</evidence>
<dbReference type="OMA" id="KMGCNLT"/>
<accession>D2UYT5</accession>
<dbReference type="VEuPathDB" id="AmoebaDB:NAEGRDRAFT_61582"/>
<keyword evidence="4" id="KW-1185">Reference proteome</keyword>
<dbReference type="InterPro" id="IPR018627">
    <property type="entry name" value="ELP6"/>
</dbReference>
<dbReference type="OrthoDB" id="9995306at2759"/>
<gene>
    <name evidence="3" type="ORF">NAEGRDRAFT_61582</name>
</gene>
<protein>
    <submittedName>
        <fullName evidence="3">Predicted protein</fullName>
    </submittedName>
</protein>
<dbReference type="GO" id="GO:0033588">
    <property type="term" value="C:elongator holoenzyme complex"/>
    <property type="evidence" value="ECO:0007669"/>
    <property type="project" value="InterPro"/>
</dbReference>
<dbReference type="KEGG" id="ngr:NAEGRDRAFT_61582"/>
<dbReference type="RefSeq" id="XP_002683282.1">
    <property type="nucleotide sequence ID" value="XM_002683236.1"/>
</dbReference>
<dbReference type="Gene3D" id="3.40.50.300">
    <property type="entry name" value="P-loop containing nucleotide triphosphate hydrolases"/>
    <property type="match status" value="1"/>
</dbReference>
<dbReference type="UniPathway" id="UPA00988"/>
<dbReference type="AlphaFoldDB" id="D2UYT5"/>
<dbReference type="CDD" id="cd19495">
    <property type="entry name" value="Elp6"/>
    <property type="match status" value="1"/>
</dbReference>
<dbReference type="InterPro" id="IPR027417">
    <property type="entry name" value="P-loop_NTPase"/>
</dbReference>
<name>D2UYT5_NAEGR</name>
<organism evidence="4">
    <name type="scientific">Naegleria gruberi</name>
    <name type="common">Amoeba</name>
    <dbReference type="NCBI Taxonomy" id="5762"/>
    <lineage>
        <taxon>Eukaryota</taxon>
        <taxon>Discoba</taxon>
        <taxon>Heterolobosea</taxon>
        <taxon>Tetramitia</taxon>
        <taxon>Eutetramitia</taxon>
        <taxon>Vahlkampfiidae</taxon>
        <taxon>Naegleria</taxon>
    </lineage>
</organism>
<dbReference type="SUPFAM" id="SSF52540">
    <property type="entry name" value="P-loop containing nucleoside triphosphate hydrolases"/>
    <property type="match status" value="1"/>
</dbReference>
<proteinExistence type="inferred from homology"/>
<comment type="pathway">
    <text evidence="1">tRNA modification; 5-methoxycarbonylmethyl-2-thiouridine-tRNA biosynthesis.</text>
</comment>
<sequence length="288" mass="32725">MASNGVIFTELNTCMKWNDKYIPENQLIYVRDGTTSCDGGFLVHHFLNSFINHGKKVTLCSFNQSFFHYNTVELKLNINLEKESQEGKFTFIDAQQSFVDSSVETGDDLLLFSSPLLITKTTPATRPTCIVNLKHNNSLDEYLANLFEILTCEKQQSSCIILDHVNPLLQYYFDQDVNRKLLKFITKLKKFYSNNISIIVLMHNHPADDENTQLTNMFEHMSDIVYRVGPLPTGYSKDVHGKVECISYINDGTLASSKKASLHFKTFESKVSLFAPGSVSASHDTFLF</sequence>
<evidence type="ECO:0000313" key="3">
    <source>
        <dbReference type="EMBL" id="EFC50538.1"/>
    </source>
</evidence>
<evidence type="ECO:0000256" key="2">
    <source>
        <dbReference type="ARBA" id="ARBA00008837"/>
    </source>
</evidence>
<evidence type="ECO:0000313" key="4">
    <source>
        <dbReference type="Proteomes" id="UP000006671"/>
    </source>
</evidence>
<dbReference type="PANTHER" id="PTHR16184:SF6">
    <property type="entry name" value="ELONGATOR COMPLEX PROTEIN 6"/>
    <property type="match status" value="1"/>
</dbReference>
<dbReference type="GeneID" id="8863654"/>
<reference evidence="3 4" key="1">
    <citation type="journal article" date="2010" name="Cell">
        <title>The genome of Naegleria gruberi illuminates early eukaryotic versatility.</title>
        <authorList>
            <person name="Fritz-Laylin L.K."/>
            <person name="Prochnik S.E."/>
            <person name="Ginger M.L."/>
            <person name="Dacks J.B."/>
            <person name="Carpenter M.L."/>
            <person name="Field M.C."/>
            <person name="Kuo A."/>
            <person name="Paredez A."/>
            <person name="Chapman J."/>
            <person name="Pham J."/>
            <person name="Shu S."/>
            <person name="Neupane R."/>
            <person name="Cipriano M."/>
            <person name="Mancuso J."/>
            <person name="Tu H."/>
            <person name="Salamov A."/>
            <person name="Lindquist E."/>
            <person name="Shapiro H."/>
            <person name="Lucas S."/>
            <person name="Grigoriev I.V."/>
            <person name="Cande W.Z."/>
            <person name="Fulton C."/>
            <person name="Rokhsar D.S."/>
            <person name="Dawson S.C."/>
        </authorList>
    </citation>
    <scope>NUCLEOTIDE SEQUENCE [LARGE SCALE GENOMIC DNA]</scope>
    <source>
        <strain evidence="3 4">NEG-M</strain>
    </source>
</reference>
<dbReference type="Pfam" id="PF09807">
    <property type="entry name" value="ELP6"/>
    <property type="match status" value="1"/>
</dbReference>